<evidence type="ECO:0000256" key="1">
    <source>
        <dbReference type="SAM" id="Phobius"/>
    </source>
</evidence>
<feature type="transmembrane region" description="Helical" evidence="1">
    <location>
        <begin position="178"/>
        <end position="204"/>
    </location>
</feature>
<protein>
    <recommendedName>
        <fullName evidence="4">Sugar phosphate permease</fullName>
    </recommendedName>
</protein>
<dbReference type="InterPro" id="IPR043745">
    <property type="entry name" value="DUF5690"/>
</dbReference>
<dbReference type="STRING" id="407022.SAMN05661044_05125"/>
<dbReference type="InterPro" id="IPR036259">
    <property type="entry name" value="MFS_trans_sf"/>
</dbReference>
<feature type="transmembrane region" description="Helical" evidence="1">
    <location>
        <begin position="365"/>
        <end position="385"/>
    </location>
</feature>
<reference evidence="3" key="1">
    <citation type="submission" date="2016-10" db="EMBL/GenBank/DDBJ databases">
        <authorList>
            <person name="Varghese N."/>
            <person name="Submissions S."/>
        </authorList>
    </citation>
    <scope>NUCLEOTIDE SEQUENCE [LARGE SCALE GENOMIC DNA]</scope>
    <source>
        <strain evidence="3">DSM 18733</strain>
    </source>
</reference>
<feature type="transmembrane region" description="Helical" evidence="1">
    <location>
        <begin position="397"/>
        <end position="420"/>
    </location>
</feature>
<gene>
    <name evidence="2" type="ORF">SAMN05661044_05125</name>
</gene>
<feature type="transmembrane region" description="Helical" evidence="1">
    <location>
        <begin position="116"/>
        <end position="137"/>
    </location>
</feature>
<name>A0A1H7Y6P5_OLID1</name>
<proteinExistence type="predicted"/>
<evidence type="ECO:0000313" key="2">
    <source>
        <dbReference type="EMBL" id="SEM41605.1"/>
    </source>
</evidence>
<feature type="transmembrane region" description="Helical" evidence="1">
    <location>
        <begin position="225"/>
        <end position="244"/>
    </location>
</feature>
<feature type="transmembrane region" description="Helical" evidence="1">
    <location>
        <begin position="149"/>
        <end position="172"/>
    </location>
</feature>
<keyword evidence="3" id="KW-1185">Reference proteome</keyword>
<keyword evidence="1" id="KW-1133">Transmembrane helix</keyword>
<feature type="transmembrane region" description="Helical" evidence="1">
    <location>
        <begin position="90"/>
        <end position="110"/>
    </location>
</feature>
<feature type="transmembrane region" description="Helical" evidence="1">
    <location>
        <begin position="21"/>
        <end position="40"/>
    </location>
</feature>
<feature type="transmembrane region" description="Helical" evidence="1">
    <location>
        <begin position="60"/>
        <end position="78"/>
    </location>
</feature>
<evidence type="ECO:0000313" key="3">
    <source>
        <dbReference type="Proteomes" id="UP000199421"/>
    </source>
</evidence>
<feature type="transmembrane region" description="Helical" evidence="1">
    <location>
        <begin position="270"/>
        <end position="292"/>
    </location>
</feature>
<evidence type="ECO:0008006" key="4">
    <source>
        <dbReference type="Google" id="ProtNLM"/>
    </source>
</evidence>
<dbReference type="RefSeq" id="WP_093331442.1">
    <property type="nucleotide sequence ID" value="NZ_FOAF01000012.1"/>
</dbReference>
<dbReference type="SUPFAM" id="SSF103473">
    <property type="entry name" value="MFS general substrate transporter"/>
    <property type="match status" value="1"/>
</dbReference>
<sequence>METKSKNKVSRWLAETSSPSFILWCAFAAFGAYFCMYAFRKPFNMGHYDGLRLWGMDYKSILIIAQVLGYMTSKFIGIKVIAEMRPNQRVQLIIALILIAALSLLLFAVIPFPYNFLCLFLNGLPLGMIWGIVFSFLEGRKFTELLSFGLNISIIVASGVLKTVYLFIQHLLGASEFWMPFIVGGFFFPFFLFFVWMLSVIPAPNSKDQLLRAERIPMDKEARKAVMAVYGLGVACIVVIYAFLTVMRDFRDNFSVEIWDEIQPGYSETVFATTEIISSIIVVLAIGLIAFIRNNNKGFIFTLALMMFGILLSGTSTFLFQLHYINAYSWMLLIGVGLFLAYTPVQTVLFERIIALFKIRANAGFFVYLCDSVGYLGSVGLLLLKEFAMPTVKWSSILIYFCYSIVPVCLILLVFVFVFFGGKKRQQKNEEAIYRPSCT</sequence>
<feature type="transmembrane region" description="Helical" evidence="1">
    <location>
        <begin position="299"/>
        <end position="321"/>
    </location>
</feature>
<keyword evidence="1" id="KW-0472">Membrane</keyword>
<feature type="transmembrane region" description="Helical" evidence="1">
    <location>
        <begin position="327"/>
        <end position="345"/>
    </location>
</feature>
<dbReference type="Proteomes" id="UP000199421">
    <property type="component" value="Unassembled WGS sequence"/>
</dbReference>
<dbReference type="OrthoDB" id="182994at2"/>
<dbReference type="EMBL" id="FOAF01000012">
    <property type="protein sequence ID" value="SEM41605.1"/>
    <property type="molecule type" value="Genomic_DNA"/>
</dbReference>
<dbReference type="Pfam" id="PF18943">
    <property type="entry name" value="DUF5690"/>
    <property type="match status" value="1"/>
</dbReference>
<accession>A0A1H7Y6P5</accession>
<organism evidence="2 3">
    <name type="scientific">Olivibacter domesticus</name>
    <name type="common">Pseudosphingobacterium domesticum</name>
    <dbReference type="NCBI Taxonomy" id="407022"/>
    <lineage>
        <taxon>Bacteria</taxon>
        <taxon>Pseudomonadati</taxon>
        <taxon>Bacteroidota</taxon>
        <taxon>Sphingobacteriia</taxon>
        <taxon>Sphingobacteriales</taxon>
        <taxon>Sphingobacteriaceae</taxon>
        <taxon>Olivibacter</taxon>
    </lineage>
</organism>
<dbReference type="AlphaFoldDB" id="A0A1H7Y6P5"/>
<keyword evidence="1" id="KW-0812">Transmembrane</keyword>